<feature type="transmembrane region" description="Helical" evidence="9">
    <location>
        <begin position="262"/>
        <end position="279"/>
    </location>
</feature>
<evidence type="ECO:0000256" key="5">
    <source>
        <dbReference type="ARBA" id="ARBA00022692"/>
    </source>
</evidence>
<evidence type="ECO:0000313" key="11">
    <source>
        <dbReference type="EMBL" id="VFK14433.1"/>
    </source>
</evidence>
<dbReference type="NCBIfam" id="TIGR00546">
    <property type="entry name" value="lnt"/>
    <property type="match status" value="1"/>
</dbReference>
<evidence type="ECO:0000256" key="3">
    <source>
        <dbReference type="ARBA" id="ARBA00022475"/>
    </source>
</evidence>
<dbReference type="PANTHER" id="PTHR38686">
    <property type="entry name" value="APOLIPOPROTEIN N-ACYLTRANSFERASE"/>
    <property type="match status" value="1"/>
</dbReference>
<dbReference type="EC" id="2.3.1.269" evidence="9"/>
<feature type="transmembrane region" description="Helical" evidence="9">
    <location>
        <begin position="175"/>
        <end position="195"/>
    </location>
</feature>
<dbReference type="PROSITE" id="PS50263">
    <property type="entry name" value="CN_HYDROLASE"/>
    <property type="match status" value="1"/>
</dbReference>
<protein>
    <recommendedName>
        <fullName evidence="9">Apolipoprotein N-acyltransferase</fullName>
        <shortName evidence="9">ALP N-acyltransferase</shortName>
        <ecNumber evidence="9">2.3.1.269</ecNumber>
    </recommendedName>
</protein>
<keyword evidence="7 9" id="KW-0472">Membrane</keyword>
<feature type="domain" description="CN hydrolase" evidence="10">
    <location>
        <begin position="300"/>
        <end position="538"/>
    </location>
</feature>
<keyword evidence="11" id="KW-0449">Lipoprotein</keyword>
<gene>
    <name evidence="9" type="primary">lnt</name>
    <name evidence="11" type="ORF">BECKLPF1236B_GA0070989_106118</name>
</gene>
<proteinExistence type="inferred from homology"/>
<evidence type="ECO:0000256" key="7">
    <source>
        <dbReference type="ARBA" id="ARBA00023136"/>
    </source>
</evidence>
<dbReference type="GO" id="GO:0005886">
    <property type="term" value="C:plasma membrane"/>
    <property type="evidence" value="ECO:0007669"/>
    <property type="project" value="UniProtKB-SubCell"/>
</dbReference>
<dbReference type="AlphaFoldDB" id="A0A450WBK3"/>
<evidence type="ECO:0000256" key="4">
    <source>
        <dbReference type="ARBA" id="ARBA00022679"/>
    </source>
</evidence>
<evidence type="ECO:0000256" key="2">
    <source>
        <dbReference type="ARBA" id="ARBA00010065"/>
    </source>
</evidence>
<evidence type="ECO:0000256" key="6">
    <source>
        <dbReference type="ARBA" id="ARBA00022989"/>
    </source>
</evidence>
<comment type="catalytic activity">
    <reaction evidence="9">
        <text>N-terminal S-1,2-diacyl-sn-glyceryl-L-cysteinyl-[lipoprotein] + a glycerophospholipid = N-acyl-S-1,2-diacyl-sn-glyceryl-L-cysteinyl-[lipoprotein] + a 2-acyl-sn-glycero-3-phospholipid + H(+)</text>
        <dbReference type="Rhea" id="RHEA:48228"/>
        <dbReference type="Rhea" id="RHEA-COMP:14681"/>
        <dbReference type="Rhea" id="RHEA-COMP:14684"/>
        <dbReference type="ChEBI" id="CHEBI:15378"/>
        <dbReference type="ChEBI" id="CHEBI:136912"/>
        <dbReference type="ChEBI" id="CHEBI:140656"/>
        <dbReference type="ChEBI" id="CHEBI:140657"/>
        <dbReference type="ChEBI" id="CHEBI:140660"/>
        <dbReference type="EC" id="2.3.1.269"/>
    </reaction>
</comment>
<keyword evidence="8 9" id="KW-0012">Acyltransferase</keyword>
<keyword evidence="4 9" id="KW-0808">Transferase</keyword>
<reference evidence="11" key="1">
    <citation type="submission" date="2019-02" db="EMBL/GenBank/DDBJ databases">
        <authorList>
            <person name="Gruber-Vodicka R. H."/>
            <person name="Seah K. B. B."/>
        </authorList>
    </citation>
    <scope>NUCLEOTIDE SEQUENCE</scope>
    <source>
        <strain evidence="11">BECK_S313</strain>
    </source>
</reference>
<comment type="pathway">
    <text evidence="9">Protein modification; lipoprotein biosynthesis (N-acyl transfer).</text>
</comment>
<name>A0A450WBK3_9GAMM</name>
<dbReference type="GO" id="GO:0042158">
    <property type="term" value="P:lipoprotein biosynthetic process"/>
    <property type="evidence" value="ECO:0007669"/>
    <property type="project" value="UniProtKB-UniRule"/>
</dbReference>
<evidence type="ECO:0000256" key="8">
    <source>
        <dbReference type="ARBA" id="ARBA00023315"/>
    </source>
</evidence>
<dbReference type="EMBL" id="CAADFK010000061">
    <property type="protein sequence ID" value="VFK14433.1"/>
    <property type="molecule type" value="Genomic_DNA"/>
</dbReference>
<dbReference type="PANTHER" id="PTHR38686:SF1">
    <property type="entry name" value="APOLIPOPROTEIN N-ACYLTRANSFERASE"/>
    <property type="match status" value="1"/>
</dbReference>
<feature type="transmembrane region" description="Helical" evidence="9">
    <location>
        <begin position="105"/>
        <end position="124"/>
    </location>
</feature>
<evidence type="ECO:0000259" key="10">
    <source>
        <dbReference type="PROSITE" id="PS50263"/>
    </source>
</evidence>
<comment type="function">
    <text evidence="9">Catalyzes the phospholipid dependent N-acylation of the N-terminal cysteine of apolipoprotein, the last step in lipoprotein maturation.</text>
</comment>
<sequence length="630" mass="68085">MRMIATRVCAGSHAPTWGPMGGYAFPRRRGNERKFLDHFVQDFSDNRPGRWIRQSRIGPATGDLAALASGFLMPLAFAPFGFYGLSIVGLALFFRVLMGAAPARAFWRGWLFGIAMFGVGVFWIHESFKFAAVALPLALLLTGALIGVLALYPALFGFFAALWSRRSPMGQGSPPSALADTAFTALLILPAGWVLQEWVRGWFSSGFPWLQIGYAHTDSPLAGLAPLFGVYGVGWVASVSAGVLLLAFQLIAQNESTIRKRLLQVLALLVLTGGLWGGSARIDPGIGISPVGAPIDVALIQGNIPQDRKWLFSQRQPTLDHYLSMTRQQTESDLVVWPETALPGFYHQFADFTARLRWDAYRDGPDILLGAPTLDGESGQYFNSVAAITGAGESFYHKRHLVPFGEYLPMAGILQGILDFLDIPMSDFSAGPPVQAPFRAAGQIIGASVCYEASFGSDVIASLPQATLLVNISNEAWFGDSLGPHQNLQMARMRARESGRYLLRATNTGITAIIDPQGRVTARAPQFQASVLTGTVTGMGGATPYARHGNRIVVSALLIVLVIGVFARSNYYRQARQGAMKCLLGIALFLLIQGLESGGNAFQRGGHGYGLPIQRMEDNEGLLTGLEVFA</sequence>
<comment type="similarity">
    <text evidence="2 9">Belongs to the CN hydrolase family. Apolipoprotein N-acyltransferase subfamily.</text>
</comment>
<feature type="transmembrane region" description="Helical" evidence="9">
    <location>
        <begin position="228"/>
        <end position="250"/>
    </location>
</feature>
<dbReference type="Pfam" id="PF00795">
    <property type="entry name" value="CN_hydrolase"/>
    <property type="match status" value="1"/>
</dbReference>
<evidence type="ECO:0000256" key="1">
    <source>
        <dbReference type="ARBA" id="ARBA00004651"/>
    </source>
</evidence>
<keyword evidence="5 9" id="KW-0812">Transmembrane</keyword>
<keyword evidence="6 9" id="KW-1133">Transmembrane helix</keyword>
<dbReference type="InterPro" id="IPR045378">
    <property type="entry name" value="LNT_N"/>
</dbReference>
<dbReference type="InterPro" id="IPR003010">
    <property type="entry name" value="C-N_Hydrolase"/>
</dbReference>
<dbReference type="HAMAP" id="MF_01148">
    <property type="entry name" value="Lnt"/>
    <property type="match status" value="1"/>
</dbReference>
<feature type="transmembrane region" description="Helical" evidence="9">
    <location>
        <begin position="71"/>
        <end position="93"/>
    </location>
</feature>
<comment type="subcellular location">
    <subcellularLocation>
        <location evidence="1 9">Cell membrane</location>
        <topology evidence="1 9">Multi-pass membrane protein</topology>
    </subcellularLocation>
</comment>
<feature type="transmembrane region" description="Helical" evidence="9">
    <location>
        <begin position="130"/>
        <end position="163"/>
    </location>
</feature>
<dbReference type="InterPro" id="IPR036526">
    <property type="entry name" value="C-N_Hydrolase_sf"/>
</dbReference>
<organism evidence="11">
    <name type="scientific">Candidatus Kentrum sp. LPFa</name>
    <dbReference type="NCBI Taxonomy" id="2126335"/>
    <lineage>
        <taxon>Bacteria</taxon>
        <taxon>Pseudomonadati</taxon>
        <taxon>Pseudomonadota</taxon>
        <taxon>Gammaproteobacteria</taxon>
        <taxon>Candidatus Kentrum</taxon>
    </lineage>
</organism>
<dbReference type="GO" id="GO:0016410">
    <property type="term" value="F:N-acyltransferase activity"/>
    <property type="evidence" value="ECO:0007669"/>
    <property type="project" value="UniProtKB-UniRule"/>
</dbReference>
<evidence type="ECO:0000256" key="9">
    <source>
        <dbReference type="HAMAP-Rule" id="MF_01148"/>
    </source>
</evidence>
<dbReference type="Gene3D" id="3.60.110.10">
    <property type="entry name" value="Carbon-nitrogen hydrolase"/>
    <property type="match status" value="1"/>
</dbReference>
<keyword evidence="3 9" id="KW-1003">Cell membrane</keyword>
<dbReference type="SUPFAM" id="SSF56317">
    <property type="entry name" value="Carbon-nitrogen hydrolase"/>
    <property type="match status" value="1"/>
</dbReference>
<accession>A0A450WBK3</accession>
<feature type="transmembrane region" description="Helical" evidence="9">
    <location>
        <begin position="552"/>
        <end position="571"/>
    </location>
</feature>
<dbReference type="CDD" id="cd07571">
    <property type="entry name" value="ALP_N-acyl_transferase"/>
    <property type="match status" value="1"/>
</dbReference>
<dbReference type="InterPro" id="IPR004563">
    <property type="entry name" value="Apolipo_AcylTrfase"/>
</dbReference>
<dbReference type="Pfam" id="PF20154">
    <property type="entry name" value="LNT_N"/>
    <property type="match status" value="1"/>
</dbReference>
<dbReference type="UniPathway" id="UPA00666"/>